<keyword evidence="3" id="KW-1185">Reference proteome</keyword>
<dbReference type="AlphaFoldDB" id="A0AA41YXR9"/>
<dbReference type="InterPro" id="IPR036291">
    <property type="entry name" value="NAD(P)-bd_dom_sf"/>
</dbReference>
<dbReference type="InterPro" id="IPR050177">
    <property type="entry name" value="Lipid_A_modif_metabolic_enz"/>
</dbReference>
<dbReference type="Gene3D" id="3.90.25.10">
    <property type="entry name" value="UDP-galactose 4-epimerase, domain 1"/>
    <property type="match status" value="1"/>
</dbReference>
<organism evidence="2 3">
    <name type="scientific">Limobrevibacterium gyesilva</name>
    <dbReference type="NCBI Taxonomy" id="2991712"/>
    <lineage>
        <taxon>Bacteria</taxon>
        <taxon>Pseudomonadati</taxon>
        <taxon>Pseudomonadota</taxon>
        <taxon>Alphaproteobacteria</taxon>
        <taxon>Acetobacterales</taxon>
        <taxon>Acetobacteraceae</taxon>
        <taxon>Limobrevibacterium</taxon>
    </lineage>
</organism>
<proteinExistence type="predicted"/>
<dbReference type="EMBL" id="JAPDNT010000033">
    <property type="protein sequence ID" value="MCW3477252.1"/>
    <property type="molecule type" value="Genomic_DNA"/>
</dbReference>
<protein>
    <submittedName>
        <fullName evidence="2">NAD-dependent epimerase/dehydratase family protein</fullName>
    </submittedName>
</protein>
<dbReference type="InterPro" id="IPR001509">
    <property type="entry name" value="Epimerase_deHydtase"/>
</dbReference>
<feature type="domain" description="NAD-dependent epimerase/dehydratase" evidence="1">
    <location>
        <begin position="5"/>
        <end position="239"/>
    </location>
</feature>
<gene>
    <name evidence="2" type="ORF">OL599_22020</name>
</gene>
<dbReference type="PANTHER" id="PTHR43245">
    <property type="entry name" value="BIFUNCTIONAL POLYMYXIN RESISTANCE PROTEIN ARNA"/>
    <property type="match status" value="1"/>
</dbReference>
<comment type="caution">
    <text evidence="2">The sequence shown here is derived from an EMBL/GenBank/DDBJ whole genome shotgun (WGS) entry which is preliminary data.</text>
</comment>
<dbReference type="RefSeq" id="WP_264716186.1">
    <property type="nucleotide sequence ID" value="NZ_JAPDNT010000033.1"/>
</dbReference>
<dbReference type="PANTHER" id="PTHR43245:SF53">
    <property type="entry name" value="EPIMERASE-RELATED"/>
    <property type="match status" value="1"/>
</dbReference>
<evidence type="ECO:0000313" key="2">
    <source>
        <dbReference type="EMBL" id="MCW3477252.1"/>
    </source>
</evidence>
<dbReference type="Gene3D" id="3.40.50.720">
    <property type="entry name" value="NAD(P)-binding Rossmann-like Domain"/>
    <property type="match status" value="1"/>
</dbReference>
<dbReference type="Pfam" id="PF01370">
    <property type="entry name" value="Epimerase"/>
    <property type="match status" value="1"/>
</dbReference>
<reference evidence="2" key="1">
    <citation type="submission" date="2022-09" db="EMBL/GenBank/DDBJ databases">
        <title>Rhodovastum sp. nov. RN2-1 isolated from soil in Seongnam, South Korea.</title>
        <authorList>
            <person name="Le N.T."/>
        </authorList>
    </citation>
    <scope>NUCLEOTIDE SEQUENCE</scope>
    <source>
        <strain evidence="2">RN2-1</strain>
    </source>
</reference>
<dbReference type="Proteomes" id="UP001165679">
    <property type="component" value="Unassembled WGS sequence"/>
</dbReference>
<evidence type="ECO:0000313" key="3">
    <source>
        <dbReference type="Proteomes" id="UP001165679"/>
    </source>
</evidence>
<sequence>MALFLVTGAAGFIGSHLVDGLLAAGHSVRGLDDFSSGLIENLDPRCQVLRADVADPIAVHRAMQGVDGCFHLAAIASVARTNEDWLGTHRTNQTGTITVLDAARRCGGVPVVYASSAAVYGDVVGAAAHEAMLPRPRTAYGADKLGSELHAAAAWHVHQVPSFGLRFFNVYGPRQNPCSPYTGVISIFAQQMATGSPVTVHGDGRQIRDFVHVSDVVAHLTAAMRHLQAARDASVVNVCTGRPVSVLDVIRILGEIHGRTPRIVHGPERAGDIRQSVGDPSAARNMLGVQYTVTLEDGLSTLTRLASAAA</sequence>
<accession>A0AA41YXR9</accession>
<evidence type="ECO:0000259" key="1">
    <source>
        <dbReference type="Pfam" id="PF01370"/>
    </source>
</evidence>
<dbReference type="SUPFAM" id="SSF51735">
    <property type="entry name" value="NAD(P)-binding Rossmann-fold domains"/>
    <property type="match status" value="1"/>
</dbReference>
<name>A0AA41YXR9_9PROT</name>
<reference evidence="2" key="2">
    <citation type="submission" date="2022-10" db="EMBL/GenBank/DDBJ databases">
        <authorList>
            <person name="Trinh H.N."/>
        </authorList>
    </citation>
    <scope>NUCLEOTIDE SEQUENCE</scope>
    <source>
        <strain evidence="2">RN2-1</strain>
    </source>
</reference>